<dbReference type="InterPro" id="IPR036188">
    <property type="entry name" value="FAD/NAD-bd_sf"/>
</dbReference>
<gene>
    <name evidence="2" type="ORF">GCM10023116_15820</name>
</gene>
<dbReference type="SUPFAM" id="SSF46548">
    <property type="entry name" value="alpha-helical ferredoxin"/>
    <property type="match status" value="1"/>
</dbReference>
<dbReference type="InterPro" id="IPR009051">
    <property type="entry name" value="Helical_ferredxn"/>
</dbReference>
<organism evidence="2 3">
    <name type="scientific">Kistimonas scapharcae</name>
    <dbReference type="NCBI Taxonomy" id="1036133"/>
    <lineage>
        <taxon>Bacteria</taxon>
        <taxon>Pseudomonadati</taxon>
        <taxon>Pseudomonadota</taxon>
        <taxon>Gammaproteobacteria</taxon>
        <taxon>Oceanospirillales</taxon>
        <taxon>Endozoicomonadaceae</taxon>
        <taxon>Kistimonas</taxon>
    </lineage>
</organism>
<dbReference type="PRINTS" id="PR00419">
    <property type="entry name" value="ADXRDTASE"/>
</dbReference>
<comment type="caution">
    <text evidence="2">The sequence shown here is derived from an EMBL/GenBank/DDBJ whole genome shotgun (WGS) entry which is preliminary data.</text>
</comment>
<dbReference type="Gene3D" id="1.10.1060.10">
    <property type="entry name" value="Alpha-helical ferredoxin"/>
    <property type="match status" value="1"/>
</dbReference>
<dbReference type="Proteomes" id="UP001500604">
    <property type="component" value="Unassembled WGS sequence"/>
</dbReference>
<dbReference type="InterPro" id="IPR017896">
    <property type="entry name" value="4Fe4S_Fe-S-bd"/>
</dbReference>
<dbReference type="PANTHER" id="PTHR42783:SF3">
    <property type="entry name" value="GLUTAMATE SYNTHASE [NADPH] SMALL CHAIN-RELATED"/>
    <property type="match status" value="1"/>
</dbReference>
<dbReference type="InterPro" id="IPR023753">
    <property type="entry name" value="FAD/NAD-binding_dom"/>
</dbReference>
<feature type="domain" description="4Fe-4S ferredoxin-type" evidence="1">
    <location>
        <begin position="31"/>
        <end position="61"/>
    </location>
</feature>
<evidence type="ECO:0000313" key="3">
    <source>
        <dbReference type="Proteomes" id="UP001500604"/>
    </source>
</evidence>
<evidence type="ECO:0000313" key="2">
    <source>
        <dbReference type="EMBL" id="GAA4649308.1"/>
    </source>
</evidence>
<evidence type="ECO:0000259" key="1">
    <source>
        <dbReference type="PROSITE" id="PS51379"/>
    </source>
</evidence>
<dbReference type="Pfam" id="PF14691">
    <property type="entry name" value="Fer4_20"/>
    <property type="match status" value="1"/>
</dbReference>
<dbReference type="InterPro" id="IPR028261">
    <property type="entry name" value="DPD_II"/>
</dbReference>
<accession>A0ABP8UZB1</accession>
<dbReference type="Gene3D" id="3.50.50.60">
    <property type="entry name" value="FAD/NAD(P)-binding domain"/>
    <property type="match status" value="2"/>
</dbReference>
<dbReference type="EMBL" id="BAABFL010000129">
    <property type="protein sequence ID" value="GAA4649308.1"/>
    <property type="molecule type" value="Genomic_DNA"/>
</dbReference>
<dbReference type="PANTHER" id="PTHR42783">
    <property type="entry name" value="GLUTAMATE SYNTHASE [NADPH] SMALL CHAIN"/>
    <property type="match status" value="1"/>
</dbReference>
<sequence length="452" mass="48939">MKAFADISGGRLTAAEYDKNFADIKPPLTTLQAQVESARCLFCYDAPCITACPTSIDIPGFIRGINTGNIDGAANTILASNILGASCARICPVEILCEQACVRNQEQECRPVLIGQLQRYALDHRRDKSAQPVSRAPSTGKQIAIIGSGPAGLSAAWHLASKGHDTIIFEAADKPGGLNAYGIARYKLSQDTVDEEIRYLMGIGGIELRCGTAIGRDIPLSELRREYDAVFIAAGLQAVNHLKIDGEDREAVRSAVDYIAELRQCDDLAKLPVGRRVVVIGAGNTAVDIATQSRQLGAEEVTMVYRRGPEHMSATDHEQHVAKDHGVTLRHHARPTRVLHTNDAVTGVEFERTYTDEQGNLSGTGEYFTLPADMVFKATGQAFIPEPFDDDETLQLSNGRIHVDDQFRTSLKNVYAGGDCADRDDDLAVVAVQHGKLAALAIDEDLKAQEGQ</sequence>
<dbReference type="PROSITE" id="PS51379">
    <property type="entry name" value="4FE4S_FER_2"/>
    <property type="match status" value="1"/>
</dbReference>
<keyword evidence="3" id="KW-1185">Reference proteome</keyword>
<dbReference type="SUPFAM" id="SSF51971">
    <property type="entry name" value="Nucleotide-binding domain"/>
    <property type="match status" value="1"/>
</dbReference>
<dbReference type="Pfam" id="PF07992">
    <property type="entry name" value="Pyr_redox_2"/>
    <property type="match status" value="1"/>
</dbReference>
<proteinExistence type="predicted"/>
<name>A0ABP8UZB1_9GAMM</name>
<dbReference type="RefSeq" id="WP_345195105.1">
    <property type="nucleotide sequence ID" value="NZ_BAABFL010000129.1"/>
</dbReference>
<reference evidence="3" key="1">
    <citation type="journal article" date="2019" name="Int. J. Syst. Evol. Microbiol.">
        <title>The Global Catalogue of Microorganisms (GCM) 10K type strain sequencing project: providing services to taxonomists for standard genome sequencing and annotation.</title>
        <authorList>
            <consortium name="The Broad Institute Genomics Platform"/>
            <consortium name="The Broad Institute Genome Sequencing Center for Infectious Disease"/>
            <person name="Wu L."/>
            <person name="Ma J."/>
        </authorList>
    </citation>
    <scope>NUCLEOTIDE SEQUENCE [LARGE SCALE GENOMIC DNA]</scope>
    <source>
        <strain evidence="3">JCM 17805</strain>
    </source>
</reference>
<protein>
    <submittedName>
        <fullName evidence="2">NAD(P)-dependent oxidoreductase</fullName>
    </submittedName>
</protein>